<protein>
    <recommendedName>
        <fullName evidence="8">Probable membrane transporter protein</fullName>
    </recommendedName>
</protein>
<keyword evidence="6 8" id="KW-1133">Transmembrane helix</keyword>
<dbReference type="InterPro" id="IPR052017">
    <property type="entry name" value="TSUP"/>
</dbReference>
<dbReference type="EMBL" id="CP001157">
    <property type="protein sequence ID" value="ACO78434.1"/>
    <property type="molecule type" value="Genomic_DNA"/>
</dbReference>
<evidence type="ECO:0000313" key="10">
    <source>
        <dbReference type="Proteomes" id="UP000002424"/>
    </source>
</evidence>
<evidence type="ECO:0000256" key="4">
    <source>
        <dbReference type="ARBA" id="ARBA00022475"/>
    </source>
</evidence>
<dbReference type="PANTHER" id="PTHR30269">
    <property type="entry name" value="TRANSMEMBRANE PROTEIN YFCA"/>
    <property type="match status" value="1"/>
</dbReference>
<evidence type="ECO:0000256" key="3">
    <source>
        <dbReference type="ARBA" id="ARBA00022448"/>
    </source>
</evidence>
<proteinExistence type="inferred from homology"/>
<feature type="transmembrane region" description="Helical" evidence="8">
    <location>
        <begin position="7"/>
        <end position="34"/>
    </location>
</feature>
<dbReference type="RefSeq" id="WP_012700832.1">
    <property type="nucleotide sequence ID" value="NC_012560.1"/>
</dbReference>
<name>C1DGC3_AZOVD</name>
<keyword evidence="4 8" id="KW-1003">Cell membrane</keyword>
<accession>C1DGC3</accession>
<dbReference type="AlphaFoldDB" id="C1DGC3"/>
<dbReference type="GeneID" id="88185440"/>
<evidence type="ECO:0000313" key="9">
    <source>
        <dbReference type="EMBL" id="ACO78434.1"/>
    </source>
</evidence>
<dbReference type="KEGG" id="avn:Avin_22430"/>
<dbReference type="OrthoDB" id="8717848at2"/>
<feature type="transmembrane region" description="Helical" evidence="8">
    <location>
        <begin position="196"/>
        <end position="215"/>
    </location>
</feature>
<dbReference type="PANTHER" id="PTHR30269:SF37">
    <property type="entry name" value="MEMBRANE TRANSPORTER PROTEIN"/>
    <property type="match status" value="1"/>
</dbReference>
<keyword evidence="5 8" id="KW-0812">Transmembrane</keyword>
<dbReference type="Pfam" id="PF01925">
    <property type="entry name" value="TauE"/>
    <property type="match status" value="1"/>
</dbReference>
<keyword evidence="10" id="KW-1185">Reference proteome</keyword>
<feature type="transmembrane region" description="Helical" evidence="8">
    <location>
        <begin position="40"/>
        <end position="59"/>
    </location>
</feature>
<feature type="transmembrane region" description="Helical" evidence="8">
    <location>
        <begin position="96"/>
        <end position="115"/>
    </location>
</feature>
<dbReference type="HOGENOM" id="CLU_054750_5_6_6"/>
<feature type="transmembrane region" description="Helical" evidence="8">
    <location>
        <begin position="221"/>
        <end position="240"/>
    </location>
</feature>
<dbReference type="STRING" id="322710.Avin_22430"/>
<dbReference type="Proteomes" id="UP000002424">
    <property type="component" value="Chromosome"/>
</dbReference>
<dbReference type="eggNOG" id="COG0730">
    <property type="taxonomic scope" value="Bacteria"/>
</dbReference>
<evidence type="ECO:0000256" key="5">
    <source>
        <dbReference type="ARBA" id="ARBA00022692"/>
    </source>
</evidence>
<evidence type="ECO:0000256" key="6">
    <source>
        <dbReference type="ARBA" id="ARBA00022989"/>
    </source>
</evidence>
<comment type="similarity">
    <text evidence="2 8">Belongs to the 4-toluene sulfonate uptake permease (TSUP) (TC 2.A.102) family.</text>
</comment>
<dbReference type="EnsemblBacteria" id="ACO78434">
    <property type="protein sequence ID" value="ACO78434"/>
    <property type="gene ID" value="Avin_22430"/>
</dbReference>
<keyword evidence="3" id="KW-0813">Transport</keyword>
<dbReference type="GO" id="GO:0005886">
    <property type="term" value="C:plasma membrane"/>
    <property type="evidence" value="ECO:0007669"/>
    <property type="project" value="UniProtKB-SubCell"/>
</dbReference>
<evidence type="ECO:0000256" key="1">
    <source>
        <dbReference type="ARBA" id="ARBA00004651"/>
    </source>
</evidence>
<organism evidence="9 10">
    <name type="scientific">Azotobacter vinelandii (strain DJ / ATCC BAA-1303)</name>
    <dbReference type="NCBI Taxonomy" id="322710"/>
    <lineage>
        <taxon>Bacteria</taxon>
        <taxon>Pseudomonadati</taxon>
        <taxon>Pseudomonadota</taxon>
        <taxon>Gammaproteobacteria</taxon>
        <taxon>Pseudomonadales</taxon>
        <taxon>Pseudomonadaceae</taxon>
        <taxon>Azotobacter</taxon>
    </lineage>
</organism>
<comment type="subcellular location">
    <subcellularLocation>
        <location evidence="1 8">Cell membrane</location>
        <topology evidence="1 8">Multi-pass membrane protein</topology>
    </subcellularLocation>
</comment>
<feature type="transmembrane region" description="Helical" evidence="8">
    <location>
        <begin position="167"/>
        <end position="184"/>
    </location>
</feature>
<sequence>MQTEAIILAGALSGGFVTGLAGFGTGLTALGFWLHAVEPAIAAALVVLCSVVGQVQSLCSLRRAFAWERAWPFLVGGLAGVPLGVAALRILEVQTFKLLLGVLLIGYTGLMLALRRLPTVALWGGRLADGLVGAGGGALGGVAGLSGPLPTIWCGLRGWSADMQRGVYQPYNLGILCVVLGLYAGQGLLTRQVWELAALCLPATLLGSWLGVRLYRRVSDWQFRYLVLWLLFASGLVLSLSSL</sequence>
<feature type="transmembrane region" description="Helical" evidence="8">
    <location>
        <begin position="71"/>
        <end position="90"/>
    </location>
</feature>
<evidence type="ECO:0000256" key="8">
    <source>
        <dbReference type="RuleBase" id="RU363041"/>
    </source>
</evidence>
<gene>
    <name evidence="9" type="ordered locus">Avin_22430</name>
</gene>
<evidence type="ECO:0000256" key="7">
    <source>
        <dbReference type="ARBA" id="ARBA00023136"/>
    </source>
</evidence>
<evidence type="ECO:0000256" key="2">
    <source>
        <dbReference type="ARBA" id="ARBA00009142"/>
    </source>
</evidence>
<reference evidence="9 10" key="1">
    <citation type="journal article" date="2009" name="J. Bacteriol.">
        <title>Genome sequence of Azotobacter vinelandii, an obligate aerobe specialized to support diverse anaerobic metabolic processes.</title>
        <authorList>
            <person name="Setubal J.C."/>
            <person name="dos Santos P."/>
            <person name="Goldman B.S."/>
            <person name="Ertesvag H."/>
            <person name="Espin G."/>
            <person name="Rubio L.M."/>
            <person name="Valla S."/>
            <person name="Almeida N.F."/>
            <person name="Balasubramanian D."/>
            <person name="Cromes L."/>
            <person name="Curatti L."/>
            <person name="Du Z."/>
            <person name="Godsy E."/>
            <person name="Goodner B."/>
            <person name="Hellner-Burris K."/>
            <person name="Hernandez J.A."/>
            <person name="Houmiel K."/>
            <person name="Imperial J."/>
            <person name="Kennedy C."/>
            <person name="Larson T.J."/>
            <person name="Latreille P."/>
            <person name="Ligon L.S."/>
            <person name="Lu J."/>
            <person name="Maerk M."/>
            <person name="Miller N.M."/>
            <person name="Norton S."/>
            <person name="O'Carroll I.P."/>
            <person name="Paulsen I."/>
            <person name="Raulfs E.C."/>
            <person name="Roemer R."/>
            <person name="Rosser J."/>
            <person name="Segura D."/>
            <person name="Slater S."/>
            <person name="Stricklin S.L."/>
            <person name="Studholme D.J."/>
            <person name="Sun J."/>
            <person name="Viana C.J."/>
            <person name="Wallin E."/>
            <person name="Wang B."/>
            <person name="Wheeler C."/>
            <person name="Zhu H."/>
            <person name="Dean D.R."/>
            <person name="Dixon R."/>
            <person name="Wood D."/>
        </authorList>
    </citation>
    <scope>NUCLEOTIDE SEQUENCE [LARGE SCALE GENOMIC DNA]</scope>
    <source>
        <strain evidence="10">DJ / ATCC BAA-1303</strain>
    </source>
</reference>
<dbReference type="InterPro" id="IPR002781">
    <property type="entry name" value="TM_pro_TauE-like"/>
</dbReference>
<feature type="transmembrane region" description="Helical" evidence="8">
    <location>
        <begin position="127"/>
        <end position="147"/>
    </location>
</feature>
<keyword evidence="7 8" id="KW-0472">Membrane</keyword>